<dbReference type="Pfam" id="PF03399">
    <property type="entry name" value="SAC3_GANP"/>
    <property type="match status" value="1"/>
</dbReference>
<dbReference type="PANTHER" id="PTHR12436:SF3">
    <property type="entry name" value="GERMINAL-CENTER ASSOCIATED NUCLEAR PROTEIN"/>
    <property type="match status" value="1"/>
</dbReference>
<dbReference type="Gene3D" id="1.25.40.990">
    <property type="match status" value="1"/>
</dbReference>
<protein>
    <recommendedName>
        <fullName evidence="1">SAC3/GANP/THP3 conserved domain-containing protein</fullName>
    </recommendedName>
</protein>
<keyword evidence="3" id="KW-1185">Reference proteome</keyword>
<name>H2ZEH5_CIOSA</name>
<dbReference type="InterPro" id="IPR045107">
    <property type="entry name" value="SAC3/GANP/THP3"/>
</dbReference>
<dbReference type="eggNOG" id="KOG1860">
    <property type="taxonomic scope" value="Eukaryota"/>
</dbReference>
<dbReference type="Proteomes" id="UP000007875">
    <property type="component" value="Unassembled WGS sequence"/>
</dbReference>
<dbReference type="GeneTree" id="ENSGT00940000160988"/>
<dbReference type="GO" id="GO:0005737">
    <property type="term" value="C:cytoplasm"/>
    <property type="evidence" value="ECO:0007669"/>
    <property type="project" value="TreeGrafter"/>
</dbReference>
<dbReference type="InParanoid" id="H2ZEH5"/>
<evidence type="ECO:0000259" key="1">
    <source>
        <dbReference type="Pfam" id="PF03399"/>
    </source>
</evidence>
<dbReference type="STRING" id="51511.ENSCSAVP00000015991"/>
<reference evidence="2" key="3">
    <citation type="submission" date="2025-09" db="UniProtKB">
        <authorList>
            <consortium name="Ensembl"/>
        </authorList>
    </citation>
    <scope>IDENTIFICATION</scope>
</reference>
<dbReference type="InterPro" id="IPR005062">
    <property type="entry name" value="SAC3/GANP/THP3_conserved"/>
</dbReference>
<dbReference type="GO" id="GO:0070390">
    <property type="term" value="C:transcription export complex 2"/>
    <property type="evidence" value="ECO:0007669"/>
    <property type="project" value="TreeGrafter"/>
</dbReference>
<accession>H2ZEH5</accession>
<proteinExistence type="predicted"/>
<evidence type="ECO:0000313" key="3">
    <source>
        <dbReference type="Proteomes" id="UP000007875"/>
    </source>
</evidence>
<dbReference type="Ensembl" id="ENSCSAVT00000016171.1">
    <property type="protein sequence ID" value="ENSCSAVP00000015991.1"/>
    <property type="gene ID" value="ENSCSAVG00000009415.1"/>
</dbReference>
<dbReference type="AlphaFoldDB" id="H2ZEH5"/>
<dbReference type="GO" id="GO:0006406">
    <property type="term" value="P:mRNA export from nucleus"/>
    <property type="evidence" value="ECO:0007669"/>
    <property type="project" value="TreeGrafter"/>
</dbReference>
<organism evidence="2 3">
    <name type="scientific">Ciona savignyi</name>
    <name type="common">Pacific transparent sea squirt</name>
    <dbReference type="NCBI Taxonomy" id="51511"/>
    <lineage>
        <taxon>Eukaryota</taxon>
        <taxon>Metazoa</taxon>
        <taxon>Chordata</taxon>
        <taxon>Tunicata</taxon>
        <taxon>Ascidiacea</taxon>
        <taxon>Phlebobranchia</taxon>
        <taxon>Cionidae</taxon>
        <taxon>Ciona</taxon>
    </lineage>
</organism>
<sequence length="273" mass="30383">MRTETRASPSVQVAVKAFSAVHSNNYARFFNVVKKATYLQAAILHRYFGQVRKQAIQTMARAYTTTKGTSIPLQDIIRTLQFSSITETNTFCAELMISTKPNNIELYRTESYEPEGSMSVFRSGLVSSKMADRSLGAIIAHGRAPSDQLHQPISSFDADGRYVGKYSALLDSPDVVEQPQRDSQDLSQEVISKLEAAGISNMMVKLVTKQLLLEITGEMVVQVSQEVIRATDLVKASTEVAHEVLQQHVEAEVMTICGEVIREELLSKQRHLE</sequence>
<feature type="domain" description="SAC3/GANP/THP3 conserved" evidence="1">
    <location>
        <begin position="2"/>
        <end position="99"/>
    </location>
</feature>
<reference evidence="2" key="2">
    <citation type="submission" date="2025-08" db="UniProtKB">
        <authorList>
            <consortium name="Ensembl"/>
        </authorList>
    </citation>
    <scope>IDENTIFICATION</scope>
</reference>
<evidence type="ECO:0000313" key="2">
    <source>
        <dbReference type="Ensembl" id="ENSCSAVP00000015991.1"/>
    </source>
</evidence>
<reference evidence="3" key="1">
    <citation type="submission" date="2003-08" db="EMBL/GenBank/DDBJ databases">
        <authorList>
            <person name="Birren B."/>
            <person name="Nusbaum C."/>
            <person name="Abebe A."/>
            <person name="Abouelleil A."/>
            <person name="Adekoya E."/>
            <person name="Ait-zahra M."/>
            <person name="Allen N."/>
            <person name="Allen T."/>
            <person name="An P."/>
            <person name="Anderson M."/>
            <person name="Anderson S."/>
            <person name="Arachchi H."/>
            <person name="Armbruster J."/>
            <person name="Bachantsang P."/>
            <person name="Baldwin J."/>
            <person name="Barry A."/>
            <person name="Bayul T."/>
            <person name="Blitshsteyn B."/>
            <person name="Bloom T."/>
            <person name="Blye J."/>
            <person name="Boguslavskiy L."/>
            <person name="Borowsky M."/>
            <person name="Boukhgalter B."/>
            <person name="Brunache A."/>
            <person name="Butler J."/>
            <person name="Calixte N."/>
            <person name="Calvo S."/>
            <person name="Camarata J."/>
            <person name="Campo K."/>
            <person name="Chang J."/>
            <person name="Cheshatsang Y."/>
            <person name="Citroen M."/>
            <person name="Collymore A."/>
            <person name="Considine T."/>
            <person name="Cook A."/>
            <person name="Cooke P."/>
            <person name="Corum B."/>
            <person name="Cuomo C."/>
            <person name="David R."/>
            <person name="Dawoe T."/>
            <person name="Degray S."/>
            <person name="Dodge S."/>
            <person name="Dooley K."/>
            <person name="Dorje P."/>
            <person name="Dorjee K."/>
            <person name="Dorris L."/>
            <person name="Duffey N."/>
            <person name="Dupes A."/>
            <person name="Elkins T."/>
            <person name="Engels R."/>
            <person name="Erickson J."/>
            <person name="Farina A."/>
            <person name="Faro S."/>
            <person name="Ferreira P."/>
            <person name="Fischer H."/>
            <person name="Fitzgerald M."/>
            <person name="Foley K."/>
            <person name="Gage D."/>
            <person name="Galagan J."/>
            <person name="Gearin G."/>
            <person name="Gnerre S."/>
            <person name="Gnirke A."/>
            <person name="Goyette A."/>
            <person name="Graham J."/>
            <person name="Grandbois E."/>
            <person name="Gyaltsen K."/>
            <person name="Hafez N."/>
            <person name="Hagopian D."/>
            <person name="Hagos B."/>
            <person name="Hall J."/>
            <person name="Hatcher B."/>
            <person name="Heller A."/>
            <person name="Higgins H."/>
            <person name="Honan T."/>
            <person name="Horn A."/>
            <person name="Houde N."/>
            <person name="Hughes L."/>
            <person name="Hulme W."/>
            <person name="Husby E."/>
            <person name="Iliev I."/>
            <person name="Jaffe D."/>
            <person name="Jones C."/>
            <person name="Kamal M."/>
            <person name="Kamat A."/>
            <person name="Kamvysselis M."/>
            <person name="Karlsson E."/>
            <person name="Kells C."/>
            <person name="Kieu A."/>
            <person name="Kisner P."/>
            <person name="Kodira C."/>
            <person name="Kulbokas E."/>
            <person name="Labutti K."/>
            <person name="Lama D."/>
            <person name="Landers T."/>
            <person name="Leger J."/>
            <person name="Levine S."/>
            <person name="Lewis D."/>
            <person name="Lewis T."/>
            <person name="Lindblad-toh K."/>
            <person name="Liu X."/>
            <person name="Lokyitsang T."/>
            <person name="Lokyitsang Y."/>
            <person name="Lucien O."/>
            <person name="Lui A."/>
            <person name="Ma L.J."/>
            <person name="Mabbitt R."/>
            <person name="Macdonald J."/>
            <person name="Maclean C."/>
            <person name="Major J."/>
            <person name="Manning J."/>
            <person name="Marabella R."/>
            <person name="Maru K."/>
            <person name="Matthews C."/>
            <person name="Mauceli E."/>
            <person name="Mccarthy M."/>
            <person name="Mcdonough S."/>
            <person name="Mcghee T."/>
            <person name="Meldrim J."/>
            <person name="Meneus L."/>
            <person name="Mesirov J."/>
            <person name="Mihalev A."/>
            <person name="Mihova T."/>
            <person name="Mikkelsen T."/>
            <person name="Mlenga V."/>
            <person name="Moru K."/>
            <person name="Mozes J."/>
            <person name="Mulrain L."/>
            <person name="Munson G."/>
            <person name="Naylor J."/>
            <person name="Newes C."/>
            <person name="Nguyen C."/>
            <person name="Nguyen N."/>
            <person name="Nguyen T."/>
            <person name="Nicol R."/>
            <person name="Nielsen C."/>
            <person name="Nizzari M."/>
            <person name="Norbu C."/>
            <person name="Norbu N."/>
            <person name="O'donnell P."/>
            <person name="Okoawo O."/>
            <person name="O'leary S."/>
            <person name="Omotosho B."/>
            <person name="O'neill K."/>
            <person name="Osman S."/>
            <person name="Parker S."/>
            <person name="Perrin D."/>
            <person name="Phunkhang P."/>
            <person name="Piqani B."/>
            <person name="Purcell S."/>
            <person name="Rachupka T."/>
            <person name="Ramasamy U."/>
            <person name="Rameau R."/>
            <person name="Ray V."/>
            <person name="Raymond C."/>
            <person name="Retta R."/>
            <person name="Richardson S."/>
            <person name="Rise C."/>
            <person name="Rodriguez J."/>
            <person name="Rogers J."/>
            <person name="Rogov P."/>
            <person name="Rutman M."/>
            <person name="Schupbach R."/>
            <person name="Seaman C."/>
            <person name="Settipalli S."/>
            <person name="Sharpe T."/>
            <person name="Sheridan J."/>
            <person name="Sherpa N."/>
            <person name="Shi J."/>
            <person name="Smirnov S."/>
            <person name="Smith C."/>
            <person name="Sougnez C."/>
            <person name="Spencer B."/>
            <person name="Stalker J."/>
            <person name="Stange-thomann N."/>
            <person name="Stavropoulos S."/>
            <person name="Stetson K."/>
            <person name="Stone C."/>
            <person name="Stone S."/>
            <person name="Stubbs M."/>
            <person name="Talamas J."/>
            <person name="Tchuinga P."/>
            <person name="Tenzing P."/>
            <person name="Tesfaye S."/>
            <person name="Theodore J."/>
            <person name="Thoulutsang Y."/>
            <person name="Topham K."/>
            <person name="Towey S."/>
            <person name="Tsamla T."/>
            <person name="Tsomo N."/>
            <person name="Vallee D."/>
            <person name="Vassiliev H."/>
            <person name="Venkataraman V."/>
            <person name="Vinson J."/>
            <person name="Vo A."/>
            <person name="Wade C."/>
            <person name="Wang S."/>
            <person name="Wangchuk T."/>
            <person name="Wangdi T."/>
            <person name="Whittaker C."/>
            <person name="Wilkinson J."/>
            <person name="Wu Y."/>
            <person name="Wyman D."/>
            <person name="Yadav S."/>
            <person name="Yang S."/>
            <person name="Yang X."/>
            <person name="Yeager S."/>
            <person name="Yee E."/>
            <person name="Young G."/>
            <person name="Zainoun J."/>
            <person name="Zembeck L."/>
            <person name="Zimmer A."/>
            <person name="Zody M."/>
            <person name="Lander E."/>
        </authorList>
    </citation>
    <scope>NUCLEOTIDE SEQUENCE [LARGE SCALE GENOMIC DNA]</scope>
</reference>
<dbReference type="PANTHER" id="PTHR12436">
    <property type="entry name" value="80 KDA MCM3-ASSOCIATED PROTEIN"/>
    <property type="match status" value="1"/>
</dbReference>
<dbReference type="HOGENOM" id="CLU_1021311_0_0_1"/>